<dbReference type="Pfam" id="PF12844">
    <property type="entry name" value="HTH_19"/>
    <property type="match status" value="1"/>
</dbReference>
<dbReference type="RefSeq" id="WP_039680887.1">
    <property type="nucleotide sequence ID" value="NZ_JAWGXO010000003.1"/>
</dbReference>
<accession>A0A0B3WNF0</accession>
<organism evidence="2 3">
    <name type="scientific">Terrisporobacter othiniensis</name>
    <dbReference type="NCBI Taxonomy" id="1577792"/>
    <lineage>
        <taxon>Bacteria</taxon>
        <taxon>Bacillati</taxon>
        <taxon>Bacillota</taxon>
        <taxon>Clostridia</taxon>
        <taxon>Peptostreptococcales</taxon>
        <taxon>Peptostreptococcaceae</taxon>
        <taxon>Terrisporobacter</taxon>
    </lineage>
</organism>
<dbReference type="PANTHER" id="PTHR43236">
    <property type="entry name" value="ANTITOXIN HIGA1"/>
    <property type="match status" value="1"/>
</dbReference>
<dbReference type="PANTHER" id="PTHR43236:SF1">
    <property type="entry name" value="BLL7220 PROTEIN"/>
    <property type="match status" value="1"/>
</dbReference>
<dbReference type="InterPro" id="IPR052345">
    <property type="entry name" value="Rad_response_metalloprotease"/>
</dbReference>
<gene>
    <name evidence="2" type="ORF">QX51_15795</name>
</gene>
<dbReference type="InterPro" id="IPR001387">
    <property type="entry name" value="Cro/C1-type_HTH"/>
</dbReference>
<dbReference type="STRING" id="1577792.QX51_15795"/>
<dbReference type="Gene3D" id="1.10.260.40">
    <property type="entry name" value="lambda repressor-like DNA-binding domains"/>
    <property type="match status" value="1"/>
</dbReference>
<dbReference type="OrthoDB" id="9816277at2"/>
<evidence type="ECO:0000259" key="1">
    <source>
        <dbReference type="PROSITE" id="PS50943"/>
    </source>
</evidence>
<proteinExistence type="predicted"/>
<evidence type="ECO:0000313" key="3">
    <source>
        <dbReference type="Proteomes" id="UP000031189"/>
    </source>
</evidence>
<evidence type="ECO:0000313" key="2">
    <source>
        <dbReference type="EMBL" id="KHS56075.1"/>
    </source>
</evidence>
<reference evidence="2 3" key="1">
    <citation type="submission" date="2014-12" db="EMBL/GenBank/DDBJ databases">
        <title>Draft genome sequence of Terrisporobacter sp. 08-306576, isolated from the blood culture of a bacteremia patient.</title>
        <authorList>
            <person name="Lund L.C."/>
            <person name="Sydenham T.V."/>
            <person name="Hogh S.V."/>
            <person name="Skov M.N."/>
            <person name="Kemp M."/>
            <person name="Justesen U.S."/>
        </authorList>
    </citation>
    <scope>NUCLEOTIDE SEQUENCE [LARGE SCALE GENOMIC DNA]</scope>
    <source>
        <strain evidence="2 3">08-306576</strain>
    </source>
</reference>
<protein>
    <submittedName>
        <fullName evidence="2">Transcriptional regulator</fullName>
    </submittedName>
</protein>
<dbReference type="GO" id="GO:0003677">
    <property type="term" value="F:DNA binding"/>
    <property type="evidence" value="ECO:0007669"/>
    <property type="project" value="InterPro"/>
</dbReference>
<dbReference type="SUPFAM" id="SSF47413">
    <property type="entry name" value="lambda repressor-like DNA-binding domains"/>
    <property type="match status" value="1"/>
</dbReference>
<feature type="domain" description="HTH cro/C1-type" evidence="1">
    <location>
        <begin position="11"/>
        <end position="65"/>
    </location>
</feature>
<dbReference type="SMART" id="SM00530">
    <property type="entry name" value="HTH_XRE"/>
    <property type="match status" value="1"/>
</dbReference>
<dbReference type="PROSITE" id="PS50943">
    <property type="entry name" value="HTH_CROC1"/>
    <property type="match status" value="1"/>
</dbReference>
<dbReference type="Proteomes" id="UP000031189">
    <property type="component" value="Unassembled WGS sequence"/>
</dbReference>
<name>A0A0B3WNF0_9FIRM</name>
<sequence>MKKELFNGKRLKIARIYRGKTIDQVSKETNINKKDILAFEENKYKPTVENALKLSNVLHFPREYFYRNENIKVNVDAAHFNPQSTIQRNEEISYREKLVMIHKLYLFFENYIQFPELQLPDNLNKNLSMEELAERCREFYELGEEPIINMVSFMEAVGVVITAMNIDRKGAYPYSQKQSINGKEKYIVSLGHDKNSLALRNYDLAYEFAFIISNELNIPAKRFNKDDFASALLLPKKRLIGELSNPNELESYLEVKSKFMVPLTIILYRAYSLGLINYKKYNYLMNEISKNGWHKKEPLDNVKSTHPTCLRNAYKLLLDNNIVSKNTLMEKLYNENIILYADDLEILMGLKEGSLSNDKKDVKILSFNNKRRK</sequence>
<comment type="caution">
    <text evidence="2">The sequence shown here is derived from an EMBL/GenBank/DDBJ whole genome shotgun (WGS) entry which is preliminary data.</text>
</comment>
<dbReference type="EMBL" id="JWHR01000123">
    <property type="protein sequence ID" value="KHS56075.1"/>
    <property type="molecule type" value="Genomic_DNA"/>
</dbReference>
<dbReference type="InterPro" id="IPR010982">
    <property type="entry name" value="Lambda_DNA-bd_dom_sf"/>
</dbReference>
<keyword evidence="3" id="KW-1185">Reference proteome</keyword>
<dbReference type="AlphaFoldDB" id="A0A0B3WNF0"/>